<dbReference type="SUPFAM" id="SSF53756">
    <property type="entry name" value="UDP-Glycosyltransferase/glycogen phosphorylase"/>
    <property type="match status" value="1"/>
</dbReference>
<dbReference type="CDD" id="cd03801">
    <property type="entry name" value="GT4_PimA-like"/>
    <property type="match status" value="1"/>
</dbReference>
<dbReference type="EMBL" id="JAPVER010000020">
    <property type="protein sequence ID" value="MCZ3367486.1"/>
    <property type="molecule type" value="Genomic_DNA"/>
</dbReference>
<protein>
    <submittedName>
        <fullName evidence="2">Glycosyltransferase family 4 protein</fullName>
    </submittedName>
</protein>
<dbReference type="EMBL" id="JAPVES010000030">
    <property type="protein sequence ID" value="MCZ3373366.1"/>
    <property type="molecule type" value="Genomic_DNA"/>
</dbReference>
<dbReference type="RefSeq" id="WP_048082704.1">
    <property type="nucleotide sequence ID" value="NZ_JAPVER010000020.1"/>
</dbReference>
<reference evidence="2" key="1">
    <citation type="submission" date="2022-12" db="EMBL/GenBank/DDBJ databases">
        <title>Reclassification of two methanogenic archaea species isolated from the Kolyma lowland permafrost.</title>
        <authorList>
            <person name="Trubitsyn V.E."/>
            <person name="Rivkina E.M."/>
            <person name="Shcherbakova V.A."/>
        </authorList>
    </citation>
    <scope>NUCLEOTIDE SEQUENCE</scope>
    <source>
        <strain evidence="2">M2</strain>
        <strain evidence="3">MK4</strain>
    </source>
</reference>
<dbReference type="GO" id="GO:0016757">
    <property type="term" value="F:glycosyltransferase activity"/>
    <property type="evidence" value="ECO:0007669"/>
    <property type="project" value="InterPro"/>
</dbReference>
<feature type="domain" description="Glycosyl transferase family 1" evidence="1">
    <location>
        <begin position="197"/>
        <end position="348"/>
    </location>
</feature>
<organism evidence="2 4">
    <name type="scientific">Methanobacterium veterum</name>
    <dbReference type="NCBI Taxonomy" id="408577"/>
    <lineage>
        <taxon>Archaea</taxon>
        <taxon>Methanobacteriati</taxon>
        <taxon>Methanobacteriota</taxon>
        <taxon>Methanomada group</taxon>
        <taxon>Methanobacteria</taxon>
        <taxon>Methanobacteriales</taxon>
        <taxon>Methanobacteriaceae</taxon>
        <taxon>Methanobacterium</taxon>
    </lineage>
</organism>
<evidence type="ECO:0000313" key="3">
    <source>
        <dbReference type="EMBL" id="MCZ3373366.1"/>
    </source>
</evidence>
<evidence type="ECO:0000259" key="1">
    <source>
        <dbReference type="Pfam" id="PF00534"/>
    </source>
</evidence>
<proteinExistence type="predicted"/>
<keyword evidence="4" id="KW-1185">Reference proteome</keyword>
<evidence type="ECO:0000313" key="2">
    <source>
        <dbReference type="EMBL" id="MCZ3367486.1"/>
    </source>
</evidence>
<accession>A0A9E4ZY91</accession>
<comment type="caution">
    <text evidence="2">The sequence shown here is derived from an EMBL/GenBank/DDBJ whole genome shotgun (WGS) entry which is preliminary data.</text>
</comment>
<gene>
    <name evidence="3" type="ORF">O3H35_12035</name>
    <name evidence="2" type="ORF">O3H54_16455</name>
</gene>
<dbReference type="Pfam" id="PF00534">
    <property type="entry name" value="Glycos_transf_1"/>
    <property type="match status" value="1"/>
</dbReference>
<dbReference type="Gene3D" id="3.40.50.2000">
    <property type="entry name" value="Glycogen Phosphorylase B"/>
    <property type="match status" value="2"/>
</dbReference>
<dbReference type="Proteomes" id="UP001074446">
    <property type="component" value="Unassembled WGS sequence"/>
</dbReference>
<name>A0A9E4ZY91_9EURY</name>
<dbReference type="Proteomes" id="UP001068021">
    <property type="component" value="Unassembled WGS sequence"/>
</dbReference>
<dbReference type="AlphaFoldDB" id="A0A9E4ZY91"/>
<dbReference type="PANTHER" id="PTHR12526">
    <property type="entry name" value="GLYCOSYLTRANSFERASE"/>
    <property type="match status" value="1"/>
</dbReference>
<dbReference type="InterPro" id="IPR001296">
    <property type="entry name" value="Glyco_trans_1"/>
</dbReference>
<dbReference type="PANTHER" id="PTHR12526:SF638">
    <property type="entry name" value="SPORE COAT PROTEIN SA"/>
    <property type="match status" value="1"/>
</dbReference>
<sequence>MENKLHVFLITYPFLSRYPNYYIVMDKYICIFSSIFNRLYVILGSVYCPKCDKNVEIRYCGCFKPGKNVFNFLIQHILAEIKTVIMLLKDRNEYDLVIFLAGEPILSAFMSKLLKKEIIFLPQTSAPAGVKNAHGKNSKVLGNLFYIFYKLFEGMNFYLSDKIVLNSPKIAENLHLDIKTDKIILNNPIFVDTARFRIQKKYDQRNDLIGYIGRLSSEKGIINFLKAVKYISDDYKDLNFFIGGDGPLKSEVVNFVADNNLDKVKFSGWISHEDLPEYLNELKLLVIPSYIEGLPNIMLEAMACGTPVIITPVGGVLDVVTDEKTGFIMQDNSPDCIEKNIIRALNFQDINKIVLNSRKLIEDKYSFKTALERFKLALEG</sequence>
<evidence type="ECO:0000313" key="4">
    <source>
        <dbReference type="Proteomes" id="UP001068021"/>
    </source>
</evidence>